<reference evidence="1" key="1">
    <citation type="submission" date="2019-08" db="EMBL/GenBank/DDBJ databases">
        <authorList>
            <person name="Kucharzyk K."/>
            <person name="Murdoch R.W."/>
            <person name="Higgins S."/>
            <person name="Loffler F."/>
        </authorList>
    </citation>
    <scope>NUCLEOTIDE SEQUENCE</scope>
</reference>
<proteinExistence type="predicted"/>
<gene>
    <name evidence="1" type="ORF">SDC9_210183</name>
</gene>
<dbReference type="AlphaFoldDB" id="A0A645JFG5"/>
<comment type="caution">
    <text evidence="1">The sequence shown here is derived from an EMBL/GenBank/DDBJ whole genome shotgun (WGS) entry which is preliminary data.</text>
</comment>
<sequence>MREPIAASHGIALHTVVNTIDATGCFTYSYRLGHSLLAGDFVQIRATRVCV</sequence>
<protein>
    <submittedName>
        <fullName evidence="1">Uncharacterized protein</fullName>
    </submittedName>
</protein>
<accession>A0A645JFG5</accession>
<evidence type="ECO:0000313" key="1">
    <source>
        <dbReference type="EMBL" id="MPN62435.1"/>
    </source>
</evidence>
<dbReference type="EMBL" id="VSSQ01140432">
    <property type="protein sequence ID" value="MPN62435.1"/>
    <property type="molecule type" value="Genomic_DNA"/>
</dbReference>
<name>A0A645JFG5_9ZZZZ</name>
<organism evidence="1">
    <name type="scientific">bioreactor metagenome</name>
    <dbReference type="NCBI Taxonomy" id="1076179"/>
    <lineage>
        <taxon>unclassified sequences</taxon>
        <taxon>metagenomes</taxon>
        <taxon>ecological metagenomes</taxon>
    </lineage>
</organism>